<feature type="domain" description="E3 ubiquitin-protein ligase UBR-like C-terminal" evidence="1">
    <location>
        <begin position="25"/>
        <end position="181"/>
    </location>
</feature>
<dbReference type="EMBL" id="UYRU01050509">
    <property type="protein sequence ID" value="VDN11025.1"/>
    <property type="molecule type" value="Genomic_DNA"/>
</dbReference>
<dbReference type="AlphaFoldDB" id="A0A3P7L0N9"/>
<dbReference type="Pfam" id="PF18995">
    <property type="entry name" value="PRT6_C"/>
    <property type="match status" value="1"/>
</dbReference>
<gene>
    <name evidence="2" type="ORF">DILT_LOCUS6856</name>
</gene>
<evidence type="ECO:0000259" key="1">
    <source>
        <dbReference type="Pfam" id="PF18995"/>
    </source>
</evidence>
<name>A0A3P7L0N9_DIBLA</name>
<reference evidence="2 3" key="1">
    <citation type="submission" date="2018-11" db="EMBL/GenBank/DDBJ databases">
        <authorList>
            <consortium name="Pathogen Informatics"/>
        </authorList>
    </citation>
    <scope>NUCLEOTIDE SEQUENCE [LARGE SCALE GENOMIC DNA]</scope>
</reference>
<organism evidence="2 3">
    <name type="scientific">Dibothriocephalus latus</name>
    <name type="common">Fish tapeworm</name>
    <name type="synonym">Diphyllobothrium latum</name>
    <dbReference type="NCBI Taxonomy" id="60516"/>
    <lineage>
        <taxon>Eukaryota</taxon>
        <taxon>Metazoa</taxon>
        <taxon>Spiralia</taxon>
        <taxon>Lophotrochozoa</taxon>
        <taxon>Platyhelminthes</taxon>
        <taxon>Cestoda</taxon>
        <taxon>Eucestoda</taxon>
        <taxon>Diphyllobothriidea</taxon>
        <taxon>Diphyllobothriidae</taxon>
        <taxon>Dibothriocephalus</taxon>
    </lineage>
</organism>
<dbReference type="Proteomes" id="UP000281553">
    <property type="component" value="Unassembled WGS sequence"/>
</dbReference>
<accession>A0A3P7L0N9</accession>
<evidence type="ECO:0000313" key="2">
    <source>
        <dbReference type="EMBL" id="VDN11025.1"/>
    </source>
</evidence>
<dbReference type="InterPro" id="IPR044046">
    <property type="entry name" value="E3_ligase_UBR-like_C"/>
</dbReference>
<dbReference type="OrthoDB" id="6278451at2759"/>
<keyword evidence="3" id="KW-1185">Reference proteome</keyword>
<protein>
    <recommendedName>
        <fullName evidence="1">E3 ubiquitin-protein ligase UBR-like C-terminal domain-containing protein</fullName>
    </recommendedName>
</protein>
<proteinExistence type="predicted"/>
<evidence type="ECO:0000313" key="3">
    <source>
        <dbReference type="Proteomes" id="UP000281553"/>
    </source>
</evidence>
<sequence length="195" mass="21518">MRLLCGLPKCEENPSAAAAIVTTLRSLFAHLRTTCLPFLRIAAFIMQEITAIDVPAATLRQPSAGKSIDEFTLLLAYLGLPLGPEDLLTVLSVECGQPDDKEKLFSMKCQSGDSSSALCLARLIIAWCHAGRSSASRDLYAKLCQHSLPQLTNHPVLLPQPQIRVPHLIHLPREYVRLSALATEWQYVPSIFPYL</sequence>